<keyword evidence="1" id="KW-0472">Membrane</keyword>
<sequence length="134" mass="15692">MSLPHDCCPMLYFDYISLRNPRAYSINRESKGDSLLFLLFIPRNTNQILFYHWLILSIPFLTGFVDLLFFGYFIYINQYKTLFDSFFSSLKGQVSSGKRALLYIYGYCPLLLAVSFGCPFRFVLSIKAILFERV</sequence>
<feature type="transmembrane region" description="Helical" evidence="1">
    <location>
        <begin position="100"/>
        <end position="124"/>
    </location>
</feature>
<gene>
    <name evidence="2" type="ORF">Lalb_Chr00c24g0406761</name>
</gene>
<reference evidence="3" key="1">
    <citation type="journal article" date="2020" name="Nat. Commun.">
        <title>Genome sequence of the cluster root forming white lupin.</title>
        <authorList>
            <person name="Hufnagel B."/>
            <person name="Marques A."/>
            <person name="Soriano A."/>
            <person name="Marques L."/>
            <person name="Divol F."/>
            <person name="Doumas P."/>
            <person name="Sallet E."/>
            <person name="Mancinotti D."/>
            <person name="Carrere S."/>
            <person name="Marande W."/>
            <person name="Arribat S."/>
            <person name="Keller J."/>
            <person name="Huneau C."/>
            <person name="Blein T."/>
            <person name="Aime D."/>
            <person name="Laguerre M."/>
            <person name="Taylor J."/>
            <person name="Schubert V."/>
            <person name="Nelson M."/>
            <person name="Geu-Flores F."/>
            <person name="Crespi M."/>
            <person name="Gallardo-Guerrero K."/>
            <person name="Delaux P.-M."/>
            <person name="Salse J."/>
            <person name="Berges H."/>
            <person name="Guyot R."/>
            <person name="Gouzy J."/>
            <person name="Peret B."/>
        </authorList>
    </citation>
    <scope>NUCLEOTIDE SEQUENCE [LARGE SCALE GENOMIC DNA]</scope>
    <source>
        <strain evidence="3">cv. Amiga</strain>
    </source>
</reference>
<feature type="transmembrane region" description="Helical" evidence="1">
    <location>
        <begin position="48"/>
        <end position="75"/>
    </location>
</feature>
<keyword evidence="3" id="KW-1185">Reference proteome</keyword>
<dbReference type="EMBL" id="WOCE01000049">
    <property type="protein sequence ID" value="KAE9584277.1"/>
    <property type="molecule type" value="Genomic_DNA"/>
</dbReference>
<comment type="caution">
    <text evidence="2">The sequence shown here is derived from an EMBL/GenBank/DDBJ whole genome shotgun (WGS) entry which is preliminary data.</text>
</comment>
<evidence type="ECO:0000313" key="2">
    <source>
        <dbReference type="EMBL" id="KAE9584277.1"/>
    </source>
</evidence>
<keyword evidence="1" id="KW-0812">Transmembrane</keyword>
<name>A0A6A4NCC3_LUPAL</name>
<evidence type="ECO:0000256" key="1">
    <source>
        <dbReference type="SAM" id="Phobius"/>
    </source>
</evidence>
<dbReference type="Proteomes" id="UP000447434">
    <property type="component" value="Unassembled WGS sequence"/>
</dbReference>
<evidence type="ECO:0000313" key="3">
    <source>
        <dbReference type="Proteomes" id="UP000447434"/>
    </source>
</evidence>
<protein>
    <submittedName>
        <fullName evidence="2">Uncharacterized protein</fullName>
    </submittedName>
</protein>
<accession>A0A6A4NCC3</accession>
<proteinExistence type="predicted"/>
<dbReference type="AlphaFoldDB" id="A0A6A4NCC3"/>
<geneLocation type="mitochondrion" evidence="2"/>
<keyword evidence="1" id="KW-1133">Transmembrane helix</keyword>
<keyword evidence="2" id="KW-0496">Mitochondrion</keyword>
<organism evidence="2 3">
    <name type="scientific">Lupinus albus</name>
    <name type="common">White lupine</name>
    <name type="synonym">Lupinus termis</name>
    <dbReference type="NCBI Taxonomy" id="3870"/>
    <lineage>
        <taxon>Eukaryota</taxon>
        <taxon>Viridiplantae</taxon>
        <taxon>Streptophyta</taxon>
        <taxon>Embryophyta</taxon>
        <taxon>Tracheophyta</taxon>
        <taxon>Spermatophyta</taxon>
        <taxon>Magnoliopsida</taxon>
        <taxon>eudicotyledons</taxon>
        <taxon>Gunneridae</taxon>
        <taxon>Pentapetalae</taxon>
        <taxon>rosids</taxon>
        <taxon>fabids</taxon>
        <taxon>Fabales</taxon>
        <taxon>Fabaceae</taxon>
        <taxon>Papilionoideae</taxon>
        <taxon>50 kb inversion clade</taxon>
        <taxon>genistoids sensu lato</taxon>
        <taxon>core genistoids</taxon>
        <taxon>Genisteae</taxon>
        <taxon>Lupinus</taxon>
    </lineage>
</organism>